<organism evidence="2 3">
    <name type="scientific">Protea cynaroides</name>
    <dbReference type="NCBI Taxonomy" id="273540"/>
    <lineage>
        <taxon>Eukaryota</taxon>
        <taxon>Viridiplantae</taxon>
        <taxon>Streptophyta</taxon>
        <taxon>Embryophyta</taxon>
        <taxon>Tracheophyta</taxon>
        <taxon>Spermatophyta</taxon>
        <taxon>Magnoliopsida</taxon>
        <taxon>Proteales</taxon>
        <taxon>Proteaceae</taxon>
        <taxon>Protea</taxon>
    </lineage>
</organism>
<sequence>MAHEEALRLVFPLLNGRDLASCMQVCKHWRDVAGDDYFWKCLCAKRWPSIMRRHIPPPESYREFFQMFAKRSHLNRNLCPRFSFDDLEFFVDVWVDERVVFSEVFPGSLIRDGIENLPPNVRRLHEYYLDRPGYKMILPVKPNFSIRTESAISVSVIAGRRDINKLVPIFTRRKVDILGDAPNFLHLAPIHLDTLDIYVQPDDPIFLNYAPTINPNTLKIYAPHVFVSLLFMPKQLLDNPDASLRYSNIDEIRVFGVALDFGRAVKNEDDLLSLLRILDWDLEVDVLTVVALFYCDELKGLPFRPVVQGIIGSTELPPSNFSVLACGVFHPFRACDCNTDLASCMQVCKHWRDVAGDDYFWKCLCAKRWPSIMRRHIPPPESYREFFQMFAKRSHLNQNLCPRFSFDDLEFFVDVWVDEIVIFSEVFPGSLIRDGIENLPPNVRRLHEYYLDRPGYKMILPVKPKSSIRKESAISVSVIAGRRDINKLVLIFARRKVDILGDAPNFLHLAPIHLDTLDIYVQPDDPIFLNYAPTINPNTLKIYAPHVFVSLLFMPKQLLDNPDASLRYSNIDEIHVFGVALDFGRAVKNEDDLLSLLRILDWDLEVLMLPSFLFPSRFGVSAN</sequence>
<dbReference type="SUPFAM" id="SSF81383">
    <property type="entry name" value="F-box domain"/>
    <property type="match status" value="2"/>
</dbReference>
<accession>A0A9Q0HAW9</accession>
<dbReference type="Pfam" id="PF12937">
    <property type="entry name" value="F-box-like"/>
    <property type="match status" value="2"/>
</dbReference>
<feature type="domain" description="F-box" evidence="1">
    <location>
        <begin position="5"/>
        <end position="44"/>
    </location>
</feature>
<dbReference type="OrthoDB" id="1905685at2759"/>
<evidence type="ECO:0000313" key="2">
    <source>
        <dbReference type="EMBL" id="KAJ4960702.1"/>
    </source>
</evidence>
<keyword evidence="3" id="KW-1185">Reference proteome</keyword>
<dbReference type="Gene3D" id="1.20.1280.50">
    <property type="match status" value="2"/>
</dbReference>
<evidence type="ECO:0000313" key="3">
    <source>
        <dbReference type="Proteomes" id="UP001141806"/>
    </source>
</evidence>
<gene>
    <name evidence="2" type="ORF">NE237_020612</name>
</gene>
<protein>
    <recommendedName>
        <fullName evidence="1">F-box domain-containing protein</fullName>
    </recommendedName>
</protein>
<dbReference type="PANTHER" id="PTHR47722:SF1">
    <property type="entry name" value="F-BOX DOMAIN CONTAINING PROTEIN, EXPRESSED"/>
    <property type="match status" value="1"/>
</dbReference>
<name>A0A9Q0HAW9_9MAGN</name>
<evidence type="ECO:0000259" key="1">
    <source>
        <dbReference type="Pfam" id="PF12937"/>
    </source>
</evidence>
<feature type="domain" description="F-box" evidence="1">
    <location>
        <begin position="339"/>
        <end position="366"/>
    </location>
</feature>
<dbReference type="PANTHER" id="PTHR47722">
    <property type="entry name" value="EXPRESSED PROTEIN"/>
    <property type="match status" value="1"/>
</dbReference>
<dbReference type="AlphaFoldDB" id="A0A9Q0HAW9"/>
<comment type="caution">
    <text evidence="2">The sequence shown here is derived from an EMBL/GenBank/DDBJ whole genome shotgun (WGS) entry which is preliminary data.</text>
</comment>
<proteinExistence type="predicted"/>
<dbReference type="Proteomes" id="UP001141806">
    <property type="component" value="Unassembled WGS sequence"/>
</dbReference>
<reference evidence="2" key="1">
    <citation type="journal article" date="2023" name="Plant J.">
        <title>The genome of the king protea, Protea cynaroides.</title>
        <authorList>
            <person name="Chang J."/>
            <person name="Duong T.A."/>
            <person name="Schoeman C."/>
            <person name="Ma X."/>
            <person name="Roodt D."/>
            <person name="Barker N."/>
            <person name="Li Z."/>
            <person name="Van de Peer Y."/>
            <person name="Mizrachi E."/>
        </authorList>
    </citation>
    <scope>NUCLEOTIDE SEQUENCE</scope>
    <source>
        <tissue evidence="2">Young leaves</tissue>
    </source>
</reference>
<dbReference type="InterPro" id="IPR001810">
    <property type="entry name" value="F-box_dom"/>
</dbReference>
<dbReference type="InterPro" id="IPR044207">
    <property type="entry name" value="At5g39250-like"/>
</dbReference>
<dbReference type="EMBL" id="JAMYWD010000009">
    <property type="protein sequence ID" value="KAJ4960702.1"/>
    <property type="molecule type" value="Genomic_DNA"/>
</dbReference>
<dbReference type="InterPro" id="IPR036047">
    <property type="entry name" value="F-box-like_dom_sf"/>
</dbReference>